<feature type="domain" description="N-acetyltransferase" evidence="1">
    <location>
        <begin position="62"/>
        <end position="204"/>
    </location>
</feature>
<proteinExistence type="predicted"/>
<evidence type="ECO:0000259" key="1">
    <source>
        <dbReference type="PROSITE" id="PS51186"/>
    </source>
</evidence>
<sequence>MPVSPEIRILREDDPEHDALLDRGWRVVATSWGARLSLTDDADPAPLRRRVEEAEALGYRVLELGAQEAGEAVALDAACAEDYPWTPATGHQDLDPEELARALAGRAARAFGARGPDGALVALTILEPLEDRWEVDRTCVAGAHRRRGLAVAVKAASILATFAQGARRWGTGGAAVNRGSLAANRALGFELEPLWHSLEAPRRA</sequence>
<dbReference type="InterPro" id="IPR000182">
    <property type="entry name" value="GNAT_dom"/>
</dbReference>
<protein>
    <recommendedName>
        <fullName evidence="1">N-acetyltransferase domain-containing protein</fullName>
    </recommendedName>
</protein>
<dbReference type="PROSITE" id="PS51186">
    <property type="entry name" value="GNAT"/>
    <property type="match status" value="1"/>
</dbReference>
<dbReference type="Proteomes" id="UP000824496">
    <property type="component" value="Chromosome"/>
</dbReference>
<dbReference type="EMBL" id="AP025017">
    <property type="protein sequence ID" value="BDA65019.1"/>
    <property type="molecule type" value="Genomic_DNA"/>
</dbReference>
<keyword evidence="3" id="KW-1185">Reference proteome</keyword>
<evidence type="ECO:0000313" key="3">
    <source>
        <dbReference type="Proteomes" id="UP000824496"/>
    </source>
</evidence>
<dbReference type="SUPFAM" id="SSF55729">
    <property type="entry name" value="Acyl-CoA N-acyltransferases (Nat)"/>
    <property type="match status" value="1"/>
</dbReference>
<name>A0ABN6KAJ9_9ACTO</name>
<organism evidence="2 3">
    <name type="scientific">Actinomyces capricornis</name>
    <dbReference type="NCBI Taxonomy" id="2755559"/>
    <lineage>
        <taxon>Bacteria</taxon>
        <taxon>Bacillati</taxon>
        <taxon>Actinomycetota</taxon>
        <taxon>Actinomycetes</taxon>
        <taxon>Actinomycetales</taxon>
        <taxon>Actinomycetaceae</taxon>
        <taxon>Actinomyces</taxon>
    </lineage>
</organism>
<dbReference type="InterPro" id="IPR016181">
    <property type="entry name" value="Acyl_CoA_acyltransferase"/>
</dbReference>
<evidence type="ECO:0000313" key="2">
    <source>
        <dbReference type="EMBL" id="BDA65019.1"/>
    </source>
</evidence>
<dbReference type="Gene3D" id="3.40.630.30">
    <property type="match status" value="1"/>
</dbReference>
<accession>A0ABN6KAJ9</accession>
<gene>
    <name evidence="2" type="ORF">MANAM107_18530</name>
</gene>
<reference evidence="2 3" key="1">
    <citation type="submission" date="2021-08" db="EMBL/GenBank/DDBJ databases">
        <title>Whole genome sequence of novel Actinomyces species strain MAS-1.</title>
        <authorList>
            <person name="Saito M."/>
            <person name="Kuwahara N."/>
            <person name="Takizawa T."/>
            <person name="Gotouda H."/>
            <person name="Ochiai T."/>
        </authorList>
    </citation>
    <scope>NUCLEOTIDE SEQUENCE [LARGE SCALE GENOMIC DNA]</scope>
    <source>
        <strain evidence="2 3">MAS-1</strain>
    </source>
</reference>